<feature type="compositionally biased region" description="Low complexity" evidence="1">
    <location>
        <begin position="212"/>
        <end position="230"/>
    </location>
</feature>
<dbReference type="EMBL" id="JAIXMP010000018">
    <property type="protein sequence ID" value="KAI9258872.1"/>
    <property type="molecule type" value="Genomic_DNA"/>
</dbReference>
<keyword evidence="3" id="KW-1185">Reference proteome</keyword>
<reference evidence="2" key="2">
    <citation type="submission" date="2023-02" db="EMBL/GenBank/DDBJ databases">
        <authorList>
            <consortium name="DOE Joint Genome Institute"/>
            <person name="Mondo S.J."/>
            <person name="Chang Y."/>
            <person name="Wang Y."/>
            <person name="Ahrendt S."/>
            <person name="Andreopoulos W."/>
            <person name="Barry K."/>
            <person name="Beard J."/>
            <person name="Benny G.L."/>
            <person name="Blankenship S."/>
            <person name="Bonito G."/>
            <person name="Cuomo C."/>
            <person name="Desiro A."/>
            <person name="Gervers K.A."/>
            <person name="Hundley H."/>
            <person name="Kuo A."/>
            <person name="LaButti K."/>
            <person name="Lang B.F."/>
            <person name="Lipzen A."/>
            <person name="O'Donnell K."/>
            <person name="Pangilinan J."/>
            <person name="Reynolds N."/>
            <person name="Sandor L."/>
            <person name="Smith M.W."/>
            <person name="Tsang A."/>
            <person name="Grigoriev I.V."/>
            <person name="Stajich J.E."/>
            <person name="Spatafora J.W."/>
        </authorList>
    </citation>
    <scope>NUCLEOTIDE SEQUENCE</scope>
    <source>
        <strain evidence="2">RSA 2281</strain>
    </source>
</reference>
<feature type="compositionally biased region" description="Polar residues" evidence="1">
    <location>
        <begin position="88"/>
        <end position="112"/>
    </location>
</feature>
<feature type="region of interest" description="Disordered" evidence="1">
    <location>
        <begin position="87"/>
        <end position="113"/>
    </location>
</feature>
<dbReference type="AlphaFoldDB" id="A0AAD5K7D7"/>
<evidence type="ECO:0000313" key="3">
    <source>
        <dbReference type="Proteomes" id="UP001209540"/>
    </source>
</evidence>
<feature type="region of interest" description="Disordered" evidence="1">
    <location>
        <begin position="168"/>
        <end position="295"/>
    </location>
</feature>
<protein>
    <submittedName>
        <fullName evidence="2">Uncharacterized protein</fullName>
    </submittedName>
</protein>
<feature type="compositionally biased region" description="Low complexity" evidence="1">
    <location>
        <begin position="168"/>
        <end position="192"/>
    </location>
</feature>
<dbReference type="Proteomes" id="UP001209540">
    <property type="component" value="Unassembled WGS sequence"/>
</dbReference>
<accession>A0AAD5K7D7</accession>
<proteinExistence type="predicted"/>
<feature type="compositionally biased region" description="Polar residues" evidence="1">
    <location>
        <begin position="231"/>
        <end position="243"/>
    </location>
</feature>
<sequence>MNGNNNNNNVGPFRYVRQLENDIHYPNATGTTASATQQPVQQLPHSHYQQQSTSFGILTPDQSSWATSSAAGPGMIPLIPLAGGSIPSFGTNEPRSSSNNNNITNLPQSLPDSLTDEDLRILSSTTREAMEQRLLILETVQNQIFHSMQILTQALSVMPNINNTNTTAASASTSATDNNSNNAETNKSTSNSGASSVDDNIVQAGFPPGPLSPSTSPLISPSLPPSSSSSNNIESNTVDQGVSSAIEEQPHHDDESISSSRRRKGKMLEQQGGSSFNGYSVDSDHDDNEHGYDDE</sequence>
<evidence type="ECO:0000256" key="1">
    <source>
        <dbReference type="SAM" id="MobiDB-lite"/>
    </source>
</evidence>
<name>A0AAD5K7D7_9FUNG</name>
<comment type="caution">
    <text evidence="2">The sequence shown here is derived from an EMBL/GenBank/DDBJ whole genome shotgun (WGS) entry which is preliminary data.</text>
</comment>
<feature type="compositionally biased region" description="Polar residues" evidence="1">
    <location>
        <begin position="271"/>
        <end position="280"/>
    </location>
</feature>
<gene>
    <name evidence="2" type="ORF">BDA99DRAFT_514402</name>
</gene>
<reference evidence="2" key="1">
    <citation type="journal article" date="2022" name="IScience">
        <title>Evolution of zygomycete secretomes and the origins of terrestrial fungal ecologies.</title>
        <authorList>
            <person name="Chang Y."/>
            <person name="Wang Y."/>
            <person name="Mondo S."/>
            <person name="Ahrendt S."/>
            <person name="Andreopoulos W."/>
            <person name="Barry K."/>
            <person name="Beard J."/>
            <person name="Benny G.L."/>
            <person name="Blankenship S."/>
            <person name="Bonito G."/>
            <person name="Cuomo C."/>
            <person name="Desiro A."/>
            <person name="Gervers K.A."/>
            <person name="Hundley H."/>
            <person name="Kuo A."/>
            <person name="LaButti K."/>
            <person name="Lang B.F."/>
            <person name="Lipzen A."/>
            <person name="O'Donnell K."/>
            <person name="Pangilinan J."/>
            <person name="Reynolds N."/>
            <person name="Sandor L."/>
            <person name="Smith M.E."/>
            <person name="Tsang A."/>
            <person name="Grigoriev I.V."/>
            <person name="Stajich J.E."/>
            <person name="Spatafora J.W."/>
        </authorList>
    </citation>
    <scope>NUCLEOTIDE SEQUENCE</scope>
    <source>
        <strain evidence="2">RSA 2281</strain>
    </source>
</reference>
<organism evidence="2 3">
    <name type="scientific">Phascolomyces articulosus</name>
    <dbReference type="NCBI Taxonomy" id="60185"/>
    <lineage>
        <taxon>Eukaryota</taxon>
        <taxon>Fungi</taxon>
        <taxon>Fungi incertae sedis</taxon>
        <taxon>Mucoromycota</taxon>
        <taxon>Mucoromycotina</taxon>
        <taxon>Mucoromycetes</taxon>
        <taxon>Mucorales</taxon>
        <taxon>Lichtheimiaceae</taxon>
        <taxon>Phascolomyces</taxon>
    </lineage>
</organism>
<evidence type="ECO:0000313" key="2">
    <source>
        <dbReference type="EMBL" id="KAI9258872.1"/>
    </source>
</evidence>